<dbReference type="EMBL" id="GBXM01094838">
    <property type="protein sequence ID" value="JAH13739.1"/>
    <property type="molecule type" value="Transcribed_RNA"/>
</dbReference>
<reference evidence="1" key="1">
    <citation type="submission" date="2014-11" db="EMBL/GenBank/DDBJ databases">
        <authorList>
            <person name="Amaro Gonzalez C."/>
        </authorList>
    </citation>
    <scope>NUCLEOTIDE SEQUENCE</scope>
</reference>
<dbReference type="AlphaFoldDB" id="A0A0E9QAG5"/>
<evidence type="ECO:0000313" key="1">
    <source>
        <dbReference type="EMBL" id="JAH13739.1"/>
    </source>
</evidence>
<sequence>MAINGVPLTVMFCFTGCTCESSFNAGLTRVRSSVLFFVGSNVLQ</sequence>
<proteinExistence type="predicted"/>
<accession>A0A0E9QAG5</accession>
<protein>
    <submittedName>
        <fullName evidence="1">Uncharacterized protein</fullName>
    </submittedName>
</protein>
<organism evidence="1">
    <name type="scientific">Anguilla anguilla</name>
    <name type="common">European freshwater eel</name>
    <name type="synonym">Muraena anguilla</name>
    <dbReference type="NCBI Taxonomy" id="7936"/>
    <lineage>
        <taxon>Eukaryota</taxon>
        <taxon>Metazoa</taxon>
        <taxon>Chordata</taxon>
        <taxon>Craniata</taxon>
        <taxon>Vertebrata</taxon>
        <taxon>Euteleostomi</taxon>
        <taxon>Actinopterygii</taxon>
        <taxon>Neopterygii</taxon>
        <taxon>Teleostei</taxon>
        <taxon>Anguilliformes</taxon>
        <taxon>Anguillidae</taxon>
        <taxon>Anguilla</taxon>
    </lineage>
</organism>
<name>A0A0E9QAG5_ANGAN</name>
<reference evidence="1" key="2">
    <citation type="journal article" date="2015" name="Fish Shellfish Immunol.">
        <title>Early steps in the European eel (Anguilla anguilla)-Vibrio vulnificus interaction in the gills: Role of the RtxA13 toxin.</title>
        <authorList>
            <person name="Callol A."/>
            <person name="Pajuelo D."/>
            <person name="Ebbesson L."/>
            <person name="Teles M."/>
            <person name="MacKenzie S."/>
            <person name="Amaro C."/>
        </authorList>
    </citation>
    <scope>NUCLEOTIDE SEQUENCE</scope>
</reference>